<organism evidence="2 3">
    <name type="scientific">Streptomyces argenteolus</name>
    <dbReference type="NCBI Taxonomy" id="67274"/>
    <lineage>
        <taxon>Bacteria</taxon>
        <taxon>Bacillati</taxon>
        <taxon>Actinomycetota</taxon>
        <taxon>Actinomycetes</taxon>
        <taxon>Kitasatosporales</taxon>
        <taxon>Streptomycetaceae</taxon>
        <taxon>Streptomyces</taxon>
    </lineage>
</organism>
<protein>
    <submittedName>
        <fullName evidence="2">Uncharacterized protein</fullName>
    </submittedName>
</protein>
<name>A0ABW6X8N4_9ACTN</name>
<gene>
    <name evidence="2" type="ORF">ACFY8O_15930</name>
</gene>
<dbReference type="EMBL" id="JBIBEG010000003">
    <property type="protein sequence ID" value="MFF5897407.1"/>
    <property type="molecule type" value="Genomic_DNA"/>
</dbReference>
<dbReference type="Proteomes" id="UP001602322">
    <property type="component" value="Unassembled WGS sequence"/>
</dbReference>
<sequence length="89" mass="8965">MRRSRENVTTAAGAALAARRTTPGSSRTGDPPIGPPSAGADTTDELTAVTPTPGWAVLVAVGSDRTYRTTCPVAAPIGGMAGPVIEYTP</sequence>
<keyword evidence="3" id="KW-1185">Reference proteome</keyword>
<evidence type="ECO:0000256" key="1">
    <source>
        <dbReference type="SAM" id="MobiDB-lite"/>
    </source>
</evidence>
<accession>A0ABW6X8N4</accession>
<feature type="compositionally biased region" description="Low complexity" evidence="1">
    <location>
        <begin position="9"/>
        <end position="22"/>
    </location>
</feature>
<comment type="caution">
    <text evidence="2">The sequence shown here is derived from an EMBL/GenBank/DDBJ whole genome shotgun (WGS) entry which is preliminary data.</text>
</comment>
<reference evidence="2 3" key="1">
    <citation type="submission" date="2024-10" db="EMBL/GenBank/DDBJ databases">
        <title>The Natural Products Discovery Center: Release of the First 8490 Sequenced Strains for Exploring Actinobacteria Biosynthetic Diversity.</title>
        <authorList>
            <person name="Kalkreuter E."/>
            <person name="Kautsar S.A."/>
            <person name="Yang D."/>
            <person name="Bader C.D."/>
            <person name="Teijaro C.N."/>
            <person name="Fluegel L."/>
            <person name="Davis C.M."/>
            <person name="Simpson J.R."/>
            <person name="Lauterbach L."/>
            <person name="Steele A.D."/>
            <person name="Gui C."/>
            <person name="Meng S."/>
            <person name="Li G."/>
            <person name="Viehrig K."/>
            <person name="Ye F."/>
            <person name="Su P."/>
            <person name="Kiefer A.F."/>
            <person name="Nichols A."/>
            <person name="Cepeda A.J."/>
            <person name="Yan W."/>
            <person name="Fan B."/>
            <person name="Jiang Y."/>
            <person name="Adhikari A."/>
            <person name="Zheng C.-J."/>
            <person name="Schuster L."/>
            <person name="Cowan T.M."/>
            <person name="Smanski M.J."/>
            <person name="Chevrette M.G."/>
            <person name="De Carvalho L.P.S."/>
            <person name="Shen B."/>
        </authorList>
    </citation>
    <scope>NUCLEOTIDE SEQUENCE [LARGE SCALE GENOMIC DNA]</scope>
    <source>
        <strain evidence="2 3">NPDC012540</strain>
    </source>
</reference>
<evidence type="ECO:0000313" key="2">
    <source>
        <dbReference type="EMBL" id="MFF5897407.1"/>
    </source>
</evidence>
<feature type="region of interest" description="Disordered" evidence="1">
    <location>
        <begin position="1"/>
        <end position="49"/>
    </location>
</feature>
<dbReference type="RefSeq" id="WP_387902451.1">
    <property type="nucleotide sequence ID" value="NZ_JBIBEG010000003.1"/>
</dbReference>
<proteinExistence type="predicted"/>
<evidence type="ECO:0000313" key="3">
    <source>
        <dbReference type="Proteomes" id="UP001602322"/>
    </source>
</evidence>